<dbReference type="Proteomes" id="UP000318801">
    <property type="component" value="Unassembled WGS sequence"/>
</dbReference>
<dbReference type="Pfam" id="PF00389">
    <property type="entry name" value="2-Hacid_dh"/>
    <property type="match status" value="1"/>
</dbReference>
<evidence type="ECO:0000259" key="6">
    <source>
        <dbReference type="Pfam" id="PF02826"/>
    </source>
</evidence>
<evidence type="ECO:0000256" key="4">
    <source>
        <dbReference type="RuleBase" id="RU003719"/>
    </source>
</evidence>
<feature type="domain" description="D-isomer specific 2-hydroxyacid dehydrogenase NAD-binding" evidence="6">
    <location>
        <begin position="109"/>
        <end position="283"/>
    </location>
</feature>
<keyword evidence="1" id="KW-0521">NADP</keyword>
<organism evidence="7 8">
    <name type="scientific">Martelella alba</name>
    <dbReference type="NCBI Taxonomy" id="2590451"/>
    <lineage>
        <taxon>Bacteria</taxon>
        <taxon>Pseudomonadati</taxon>
        <taxon>Pseudomonadota</taxon>
        <taxon>Alphaproteobacteria</taxon>
        <taxon>Hyphomicrobiales</taxon>
        <taxon>Aurantimonadaceae</taxon>
        <taxon>Martelella</taxon>
    </lineage>
</organism>
<dbReference type="Gene3D" id="3.40.50.720">
    <property type="entry name" value="NAD(P)-binding Rossmann-like Domain"/>
    <property type="match status" value="2"/>
</dbReference>
<dbReference type="CDD" id="cd12156">
    <property type="entry name" value="HPPR"/>
    <property type="match status" value="1"/>
</dbReference>
<dbReference type="InterPro" id="IPR006139">
    <property type="entry name" value="D-isomer_2_OHA_DH_cat_dom"/>
</dbReference>
<evidence type="ECO:0000256" key="2">
    <source>
        <dbReference type="ARBA" id="ARBA00023002"/>
    </source>
</evidence>
<evidence type="ECO:0000259" key="5">
    <source>
        <dbReference type="Pfam" id="PF00389"/>
    </source>
</evidence>
<dbReference type="PANTHER" id="PTHR10996">
    <property type="entry name" value="2-HYDROXYACID DEHYDROGENASE-RELATED"/>
    <property type="match status" value="1"/>
</dbReference>
<feature type="domain" description="D-isomer specific 2-hydroxyacid dehydrogenase catalytic" evidence="5">
    <location>
        <begin position="29"/>
        <end position="314"/>
    </location>
</feature>
<comment type="similarity">
    <text evidence="4">Belongs to the D-isomer specific 2-hydroxyacid dehydrogenase family.</text>
</comment>
<evidence type="ECO:0000313" key="8">
    <source>
        <dbReference type="Proteomes" id="UP000318801"/>
    </source>
</evidence>
<keyword evidence="2 4" id="KW-0560">Oxidoreductase</keyword>
<proteinExistence type="inferred from homology"/>
<evidence type="ECO:0000256" key="1">
    <source>
        <dbReference type="ARBA" id="ARBA00022857"/>
    </source>
</evidence>
<name>A0A506UAN1_9HYPH</name>
<gene>
    <name evidence="7" type="ORF">FJU08_11880</name>
</gene>
<evidence type="ECO:0000313" key="7">
    <source>
        <dbReference type="EMBL" id="TPW30025.1"/>
    </source>
</evidence>
<reference evidence="7 8" key="1">
    <citation type="submission" date="2019-06" db="EMBL/GenBank/DDBJ databases">
        <authorList>
            <person name="Li M."/>
        </authorList>
    </citation>
    <scope>NUCLEOTIDE SEQUENCE [LARGE SCALE GENOMIC DNA]</scope>
    <source>
        <strain evidence="7 8">BGMRC2036</strain>
    </source>
</reference>
<keyword evidence="3" id="KW-0520">NAD</keyword>
<dbReference type="Pfam" id="PF02826">
    <property type="entry name" value="2-Hacid_dh_C"/>
    <property type="match status" value="1"/>
</dbReference>
<dbReference type="GO" id="GO:0030267">
    <property type="term" value="F:glyoxylate reductase (NADPH) activity"/>
    <property type="evidence" value="ECO:0007669"/>
    <property type="project" value="TreeGrafter"/>
</dbReference>
<dbReference type="SUPFAM" id="SSF52283">
    <property type="entry name" value="Formate/glycerate dehydrogenase catalytic domain-like"/>
    <property type="match status" value="1"/>
</dbReference>
<dbReference type="GO" id="GO:0016618">
    <property type="term" value="F:hydroxypyruvate reductase [NAD(P)H] activity"/>
    <property type="evidence" value="ECO:0007669"/>
    <property type="project" value="TreeGrafter"/>
</dbReference>
<dbReference type="AlphaFoldDB" id="A0A506UAN1"/>
<comment type="caution">
    <text evidence="7">The sequence shown here is derived from an EMBL/GenBank/DDBJ whole genome shotgun (WGS) entry which is preliminary data.</text>
</comment>
<dbReference type="EMBL" id="VHLG01000007">
    <property type="protein sequence ID" value="TPW30025.1"/>
    <property type="molecule type" value="Genomic_DNA"/>
</dbReference>
<sequence length="315" mass="34181">MSKVEILQIGPYPSWDDERLNAHFTMHRYFDVEDKKAFLAAHAGSIRGIATRGELGADRALIAALPALEIISVYGVGYDAVDLEAARERGIRVTNTPDVLTRDVADLGVAMMLCLSRGMIGAESWVRSGNWAGKGLYPLMHRVHGKRAGILGLGRIGYEVARRLAGFDMEIAYSDIAPKDYAADWRFVDNAVALAEQSDFLFVTLAASAATRHIVNHDVITALGAEGMLINISRASNIDEGALLVALEKKELGSAALDVFEGEPKINPRFLALDNVLLQPHHASGTYETRKAMGKLVFDNLAAHFAGESLLTPVL</sequence>
<dbReference type="PANTHER" id="PTHR10996:SF178">
    <property type="entry name" value="2-HYDROXYACID DEHYDROGENASE YGL185C-RELATED"/>
    <property type="match status" value="1"/>
</dbReference>
<protein>
    <submittedName>
        <fullName evidence="7">2-hydroxyacid dehydrogenase</fullName>
    </submittedName>
</protein>
<dbReference type="GO" id="GO:0051287">
    <property type="term" value="F:NAD binding"/>
    <property type="evidence" value="ECO:0007669"/>
    <property type="project" value="InterPro"/>
</dbReference>
<dbReference type="InterPro" id="IPR036291">
    <property type="entry name" value="NAD(P)-bd_dom_sf"/>
</dbReference>
<dbReference type="InterPro" id="IPR050223">
    <property type="entry name" value="D-isomer_2-hydroxyacid_DH"/>
</dbReference>
<accession>A0A506UAN1</accession>
<dbReference type="SUPFAM" id="SSF51735">
    <property type="entry name" value="NAD(P)-binding Rossmann-fold domains"/>
    <property type="match status" value="1"/>
</dbReference>
<dbReference type="GO" id="GO:0005829">
    <property type="term" value="C:cytosol"/>
    <property type="evidence" value="ECO:0007669"/>
    <property type="project" value="TreeGrafter"/>
</dbReference>
<keyword evidence="8" id="KW-1185">Reference proteome</keyword>
<evidence type="ECO:0000256" key="3">
    <source>
        <dbReference type="ARBA" id="ARBA00023027"/>
    </source>
</evidence>
<dbReference type="OrthoDB" id="9793626at2"/>
<dbReference type="FunFam" id="3.40.50.720:FF:000213">
    <property type="entry name" value="Putative 2-hydroxyacid dehydrogenase"/>
    <property type="match status" value="1"/>
</dbReference>
<dbReference type="RefSeq" id="WP_141149235.1">
    <property type="nucleotide sequence ID" value="NZ_VHLG01000007.1"/>
</dbReference>
<dbReference type="InterPro" id="IPR006140">
    <property type="entry name" value="D-isomer_DH_NAD-bd"/>
</dbReference>